<dbReference type="InterPro" id="IPR036237">
    <property type="entry name" value="Xyl_isomerase-like_sf"/>
</dbReference>
<organism evidence="2 3">
    <name type="scientific">Aminobacter aminovorans</name>
    <name type="common">Chelatobacter heintzii</name>
    <dbReference type="NCBI Taxonomy" id="83263"/>
    <lineage>
        <taxon>Bacteria</taxon>
        <taxon>Pseudomonadati</taxon>
        <taxon>Pseudomonadota</taxon>
        <taxon>Alphaproteobacteria</taxon>
        <taxon>Hyphomicrobiales</taxon>
        <taxon>Phyllobacteriaceae</taxon>
        <taxon>Aminobacter</taxon>
    </lineage>
</organism>
<reference evidence="2 3" key="1">
    <citation type="submission" date="2018-06" db="EMBL/GenBank/DDBJ databases">
        <authorList>
            <consortium name="Pathogen Informatics"/>
            <person name="Doyle S."/>
        </authorList>
    </citation>
    <scope>NUCLEOTIDE SEQUENCE [LARGE SCALE GENOMIC DNA]</scope>
    <source>
        <strain evidence="2 3">NCTC10684</strain>
    </source>
</reference>
<dbReference type="SUPFAM" id="SSF51658">
    <property type="entry name" value="Xylose isomerase-like"/>
    <property type="match status" value="1"/>
</dbReference>
<proteinExistence type="predicted"/>
<evidence type="ECO:0000259" key="1">
    <source>
        <dbReference type="Pfam" id="PF01261"/>
    </source>
</evidence>
<dbReference type="Pfam" id="PF01261">
    <property type="entry name" value="AP_endonuc_2"/>
    <property type="match status" value="1"/>
</dbReference>
<dbReference type="Gene3D" id="3.20.20.150">
    <property type="entry name" value="Divalent-metal-dependent TIM barrel enzymes"/>
    <property type="match status" value="1"/>
</dbReference>
<protein>
    <submittedName>
        <fullName evidence="2">Inosose isomerase</fullName>
        <ecNumber evidence="2">5.3.99.-</ecNumber>
    </submittedName>
</protein>
<dbReference type="OrthoDB" id="9072761at2"/>
<evidence type="ECO:0000313" key="3">
    <source>
        <dbReference type="Proteomes" id="UP000254701"/>
    </source>
</evidence>
<feature type="domain" description="Xylose isomerase-like TIM barrel" evidence="1">
    <location>
        <begin position="32"/>
        <end position="262"/>
    </location>
</feature>
<dbReference type="InterPro" id="IPR013022">
    <property type="entry name" value="Xyl_isomerase-like_TIM-brl"/>
</dbReference>
<keyword evidence="2" id="KW-0413">Isomerase</keyword>
<name>A0A380WLL3_AMIAI</name>
<dbReference type="Proteomes" id="UP000254701">
    <property type="component" value="Unassembled WGS sequence"/>
</dbReference>
<dbReference type="InterPro" id="IPR050312">
    <property type="entry name" value="IolE/XylAMocC-like"/>
</dbReference>
<accession>A0A380WLL3</accession>
<dbReference type="PANTHER" id="PTHR12110">
    <property type="entry name" value="HYDROXYPYRUVATE ISOMERASE"/>
    <property type="match status" value="1"/>
</dbReference>
<gene>
    <name evidence="2" type="primary">iolI_2</name>
    <name evidence="2" type="ORF">NCTC10684_03120</name>
</gene>
<dbReference type="EMBL" id="UFSM01000001">
    <property type="protein sequence ID" value="SUU89877.1"/>
    <property type="molecule type" value="Genomic_DNA"/>
</dbReference>
<sequence length="278" mass="29813">MKTREYICSSHTISGVMPGNPVASRHGFVERVEACAAAGYTGMCLHFRDYAEQRARGFGDGELRAILDAHGMKHVSVEFLTDWFMDGEAGLISRRNEETAFRAATAFGAKVVNVGPDLGERGISLATMQQKFRELCGRAAEHDVTIALELVAWGNVRDVETAVAIIGDAPNAGLVIDSWHIFRAGVALADLRRIGADKILCVQVNDADRMPIGQPSTETMNRRLCGQGGFDLAGFAATLEAMGVSVPFSVEVISPDLAALSLNEAAGTSFDTARDCFS</sequence>
<dbReference type="PANTHER" id="PTHR12110:SF48">
    <property type="entry name" value="BLL3656 PROTEIN"/>
    <property type="match status" value="1"/>
</dbReference>
<dbReference type="EC" id="5.3.99.-" evidence="2"/>
<dbReference type="AlphaFoldDB" id="A0A380WLL3"/>
<dbReference type="RefSeq" id="WP_115731961.1">
    <property type="nucleotide sequence ID" value="NZ_BAAAVY010000002.1"/>
</dbReference>
<evidence type="ECO:0000313" key="2">
    <source>
        <dbReference type="EMBL" id="SUU89877.1"/>
    </source>
</evidence>
<dbReference type="GO" id="GO:0016853">
    <property type="term" value="F:isomerase activity"/>
    <property type="evidence" value="ECO:0007669"/>
    <property type="project" value="UniProtKB-KW"/>
</dbReference>